<evidence type="ECO:0008006" key="3">
    <source>
        <dbReference type="Google" id="ProtNLM"/>
    </source>
</evidence>
<protein>
    <recommendedName>
        <fullName evidence="3">TerB family tellurite resistance protein</fullName>
    </recommendedName>
</protein>
<name>A0ABT8F693_9BACT</name>
<accession>A0ABT8F693</accession>
<evidence type="ECO:0000313" key="2">
    <source>
        <dbReference type="Proteomes" id="UP001168552"/>
    </source>
</evidence>
<evidence type="ECO:0000313" key="1">
    <source>
        <dbReference type="EMBL" id="MDN4165947.1"/>
    </source>
</evidence>
<keyword evidence="2" id="KW-1185">Reference proteome</keyword>
<dbReference type="Gene3D" id="1.10.3680.10">
    <property type="entry name" value="TerB-like"/>
    <property type="match status" value="1"/>
</dbReference>
<dbReference type="Proteomes" id="UP001168552">
    <property type="component" value="Unassembled WGS sequence"/>
</dbReference>
<dbReference type="EMBL" id="JAUHJS010000005">
    <property type="protein sequence ID" value="MDN4165947.1"/>
    <property type="molecule type" value="Genomic_DNA"/>
</dbReference>
<dbReference type="SUPFAM" id="SSF158682">
    <property type="entry name" value="TerB-like"/>
    <property type="match status" value="1"/>
</dbReference>
<proteinExistence type="predicted"/>
<dbReference type="InterPro" id="IPR029024">
    <property type="entry name" value="TerB-like"/>
</dbReference>
<sequence length="138" mass="15875">MNKAVFKTHFANLYHVALIDHQLQKEELHLLYEIGERNGLSRNEIRELITQSQSQSFAIPQAFEKRVSMLFDLVSMMVVDGRLDEREAILCNHLSKEMSLPLSMVNDLVKLIVSAQIEELGADELQSELQGYISEMQR</sequence>
<reference evidence="1" key="1">
    <citation type="submission" date="2023-06" db="EMBL/GenBank/DDBJ databases">
        <title>Cytophagales bacterium Strain LB-30, isolated from soil.</title>
        <authorList>
            <person name="Liu B."/>
        </authorList>
    </citation>
    <scope>NUCLEOTIDE SEQUENCE</scope>
    <source>
        <strain evidence="1">LB-30</strain>
    </source>
</reference>
<dbReference type="RefSeq" id="WP_320004483.1">
    <property type="nucleotide sequence ID" value="NZ_JAUHJS010000005.1"/>
</dbReference>
<comment type="caution">
    <text evidence="1">The sequence shown here is derived from an EMBL/GenBank/DDBJ whole genome shotgun (WGS) entry which is preliminary data.</text>
</comment>
<gene>
    <name evidence="1" type="ORF">QWY31_10565</name>
</gene>
<organism evidence="1 2">
    <name type="scientific">Shiella aurantiaca</name>
    <dbReference type="NCBI Taxonomy" id="3058365"/>
    <lineage>
        <taxon>Bacteria</taxon>
        <taxon>Pseudomonadati</taxon>
        <taxon>Bacteroidota</taxon>
        <taxon>Cytophagia</taxon>
        <taxon>Cytophagales</taxon>
        <taxon>Shiellaceae</taxon>
        <taxon>Shiella</taxon>
    </lineage>
</organism>